<keyword evidence="3" id="KW-1185">Reference proteome</keyword>
<dbReference type="SUPFAM" id="SSF160719">
    <property type="entry name" value="gpW/gp25-like"/>
    <property type="match status" value="1"/>
</dbReference>
<sequence>MTQLSDITSIHWQPKLGADEVVTNYDDINQCIRTIIGTPKGALPLRPLFGCYLYNYLDRPIDRARPHIVREVVEAINDPIHGEPRVTVERVLVDAIGIGHAVLRVISRLADGVKLETRVTL</sequence>
<dbReference type="InterPro" id="IPR007048">
    <property type="entry name" value="IraD/Gp25-like"/>
</dbReference>
<accession>A0A4R5W3R1</accession>
<dbReference type="AlphaFoldDB" id="A0A4R5W3R1"/>
<evidence type="ECO:0000313" key="3">
    <source>
        <dbReference type="Proteomes" id="UP000294829"/>
    </source>
</evidence>
<dbReference type="RefSeq" id="WP_133328095.1">
    <property type="nucleotide sequence ID" value="NZ_SMYL01000004.1"/>
</dbReference>
<dbReference type="Proteomes" id="UP000294829">
    <property type="component" value="Unassembled WGS sequence"/>
</dbReference>
<feature type="domain" description="IraD/Gp25-like" evidence="1">
    <location>
        <begin position="26"/>
        <end position="94"/>
    </location>
</feature>
<organism evidence="2 3">
    <name type="scientific">Sapientia aquatica</name>
    <dbReference type="NCBI Taxonomy" id="1549640"/>
    <lineage>
        <taxon>Bacteria</taxon>
        <taxon>Pseudomonadati</taxon>
        <taxon>Pseudomonadota</taxon>
        <taxon>Betaproteobacteria</taxon>
        <taxon>Burkholderiales</taxon>
        <taxon>Oxalobacteraceae</taxon>
        <taxon>Sapientia</taxon>
    </lineage>
</organism>
<name>A0A4R5W3R1_9BURK</name>
<dbReference type="OrthoDB" id="9802846at2"/>
<evidence type="ECO:0000259" key="1">
    <source>
        <dbReference type="Pfam" id="PF04965"/>
    </source>
</evidence>
<protein>
    <submittedName>
        <fullName evidence="2">Baseplate protein</fullName>
    </submittedName>
</protein>
<reference evidence="2 3" key="1">
    <citation type="submission" date="2019-03" db="EMBL/GenBank/DDBJ databases">
        <title>Sapientia aquatica gen. nov., sp. nov., isolated from a crater lake.</title>
        <authorList>
            <person name="Felfoldi T."/>
            <person name="Szabo A."/>
            <person name="Toth E."/>
            <person name="Schumann P."/>
            <person name="Keki Z."/>
            <person name="Marialigeti K."/>
            <person name="Mathe I."/>
        </authorList>
    </citation>
    <scope>NUCLEOTIDE SEQUENCE [LARGE SCALE GENOMIC DNA]</scope>
    <source>
        <strain evidence="2 3">SA-152</strain>
    </source>
</reference>
<proteinExistence type="predicted"/>
<dbReference type="EMBL" id="SMYL01000004">
    <property type="protein sequence ID" value="TDK65969.1"/>
    <property type="molecule type" value="Genomic_DNA"/>
</dbReference>
<dbReference type="Pfam" id="PF04965">
    <property type="entry name" value="GPW_gp25"/>
    <property type="match status" value="1"/>
</dbReference>
<comment type="caution">
    <text evidence="2">The sequence shown here is derived from an EMBL/GenBank/DDBJ whole genome shotgun (WGS) entry which is preliminary data.</text>
</comment>
<dbReference type="Gene3D" id="3.10.450.40">
    <property type="match status" value="1"/>
</dbReference>
<evidence type="ECO:0000313" key="2">
    <source>
        <dbReference type="EMBL" id="TDK65969.1"/>
    </source>
</evidence>
<gene>
    <name evidence="2" type="ORF">E2I14_10265</name>
</gene>